<dbReference type="Gene3D" id="3.10.180.10">
    <property type="entry name" value="2,3-Dihydroxybiphenyl 1,2-Dioxygenase, domain 1"/>
    <property type="match status" value="1"/>
</dbReference>
<evidence type="ECO:0000259" key="1">
    <source>
        <dbReference type="PROSITE" id="PS51819"/>
    </source>
</evidence>
<keyword evidence="3" id="KW-1185">Reference proteome</keyword>
<evidence type="ECO:0000313" key="3">
    <source>
        <dbReference type="Proteomes" id="UP001317779"/>
    </source>
</evidence>
<dbReference type="Proteomes" id="UP001317779">
    <property type="component" value="Chromosome"/>
</dbReference>
<dbReference type="InterPro" id="IPR004360">
    <property type="entry name" value="Glyas_Fos-R_dOase_dom"/>
</dbReference>
<gene>
    <name evidence="2" type="ORF">Microterr_27610</name>
</gene>
<proteinExistence type="predicted"/>
<reference evidence="2 3" key="1">
    <citation type="submission" date="2022-12" db="EMBL/GenBank/DDBJ databases">
        <title>Microbacterium terricola strain KV-448 chromosome, complete genome.</title>
        <authorList>
            <person name="Oshima T."/>
            <person name="Moriya T."/>
            <person name="Bessho Y."/>
        </authorList>
    </citation>
    <scope>NUCLEOTIDE SEQUENCE [LARGE SCALE GENOMIC DNA]</scope>
    <source>
        <strain evidence="2 3">KV-448</strain>
    </source>
</reference>
<protein>
    <submittedName>
        <fullName evidence="2">Extradiol dioxygenase</fullName>
    </submittedName>
</protein>
<dbReference type="PANTHER" id="PTHR34109">
    <property type="entry name" value="BNAUNNG04460D PROTEIN-RELATED"/>
    <property type="match status" value="1"/>
</dbReference>
<accession>A0ABM8E308</accession>
<name>A0ABM8E308_9MICO</name>
<dbReference type="Pfam" id="PF00903">
    <property type="entry name" value="Glyoxalase"/>
    <property type="match status" value="1"/>
</dbReference>
<keyword evidence="2" id="KW-0560">Oxidoreductase</keyword>
<dbReference type="RefSeq" id="WP_263797276.1">
    <property type="nucleotide sequence ID" value="NZ_AP027141.1"/>
</dbReference>
<dbReference type="EMBL" id="AP027141">
    <property type="protein sequence ID" value="BDV32101.1"/>
    <property type="molecule type" value="Genomic_DNA"/>
</dbReference>
<dbReference type="InterPro" id="IPR037523">
    <property type="entry name" value="VOC_core"/>
</dbReference>
<evidence type="ECO:0000313" key="2">
    <source>
        <dbReference type="EMBL" id="BDV32101.1"/>
    </source>
</evidence>
<dbReference type="InterPro" id="IPR029068">
    <property type="entry name" value="Glyas_Bleomycin-R_OHBP_Dase"/>
</dbReference>
<keyword evidence="2" id="KW-0223">Dioxygenase</keyword>
<dbReference type="GO" id="GO:0051213">
    <property type="term" value="F:dioxygenase activity"/>
    <property type="evidence" value="ECO:0007669"/>
    <property type="project" value="UniProtKB-KW"/>
</dbReference>
<organism evidence="2 3">
    <name type="scientific">Microbacterium terricola</name>
    <dbReference type="NCBI Taxonomy" id="344163"/>
    <lineage>
        <taxon>Bacteria</taxon>
        <taxon>Bacillati</taxon>
        <taxon>Actinomycetota</taxon>
        <taxon>Actinomycetes</taxon>
        <taxon>Micrococcales</taxon>
        <taxon>Microbacteriaceae</taxon>
        <taxon>Microbacterium</taxon>
    </lineage>
</organism>
<sequence>MGVRSGFPILSTRDLPRLVAFYEAALGAEVTYRFTDDGADVYVSLALGPAALGIGWDPETPPADTGDRAALWFYVDDVDAAYKAALTAGAAPVSEPALMPWGERVARVRDPDGTLISLGAEPAA</sequence>
<feature type="domain" description="VOC" evidence="1">
    <location>
        <begin position="4"/>
        <end position="121"/>
    </location>
</feature>
<dbReference type="SUPFAM" id="SSF54593">
    <property type="entry name" value="Glyoxalase/Bleomycin resistance protein/Dihydroxybiphenyl dioxygenase"/>
    <property type="match status" value="1"/>
</dbReference>
<dbReference type="PROSITE" id="PS51819">
    <property type="entry name" value="VOC"/>
    <property type="match status" value="1"/>
</dbReference>